<reference evidence="3 4" key="1">
    <citation type="submission" date="2018-03" db="EMBL/GenBank/DDBJ databases">
        <title>Genomic Encyclopedia of Archaeal and Bacterial Type Strains, Phase II (KMG-II): from individual species to whole genera.</title>
        <authorList>
            <person name="Goeker M."/>
        </authorList>
    </citation>
    <scope>NUCLEOTIDE SEQUENCE [LARGE SCALE GENOMIC DNA]</scope>
    <source>
        <strain evidence="3 4">DSM 28354</strain>
    </source>
</reference>
<dbReference type="RefSeq" id="WP_106138048.1">
    <property type="nucleotide sequence ID" value="NZ_PVTE01000009.1"/>
</dbReference>
<dbReference type="AlphaFoldDB" id="A0A2T0SY78"/>
<comment type="caution">
    <text evidence="3">The sequence shown here is derived from an EMBL/GenBank/DDBJ whole genome shotgun (WGS) entry which is preliminary data.</text>
</comment>
<dbReference type="PANTHER" id="PTHR38593">
    <property type="entry name" value="BLR2558 PROTEIN"/>
    <property type="match status" value="1"/>
</dbReference>
<dbReference type="OrthoDB" id="883203at2"/>
<keyword evidence="4" id="KW-1185">Reference proteome</keyword>
<organism evidence="3 4">
    <name type="scientific">Spirosoma oryzae</name>
    <dbReference type="NCBI Taxonomy" id="1469603"/>
    <lineage>
        <taxon>Bacteria</taxon>
        <taxon>Pseudomonadati</taxon>
        <taxon>Bacteroidota</taxon>
        <taxon>Cytophagia</taxon>
        <taxon>Cytophagales</taxon>
        <taxon>Cytophagaceae</taxon>
        <taxon>Spirosoma</taxon>
    </lineage>
</organism>
<proteinExistence type="predicted"/>
<feature type="compositionally biased region" description="Basic and acidic residues" evidence="1">
    <location>
        <begin position="22"/>
        <end position="43"/>
    </location>
</feature>
<dbReference type="EMBL" id="PVTE01000009">
    <property type="protein sequence ID" value="PRY38313.1"/>
    <property type="molecule type" value="Genomic_DNA"/>
</dbReference>
<evidence type="ECO:0000313" key="3">
    <source>
        <dbReference type="EMBL" id="PRY38313.1"/>
    </source>
</evidence>
<dbReference type="Proteomes" id="UP000238375">
    <property type="component" value="Unassembled WGS sequence"/>
</dbReference>
<gene>
    <name evidence="3" type="ORF">CLV58_10940</name>
</gene>
<accession>A0A2T0SY78</accession>
<dbReference type="PROSITE" id="PS51257">
    <property type="entry name" value="PROKAR_LIPOPROTEIN"/>
    <property type="match status" value="1"/>
</dbReference>
<dbReference type="PANTHER" id="PTHR38593:SF1">
    <property type="entry name" value="BLR2558 PROTEIN"/>
    <property type="match status" value="1"/>
</dbReference>
<dbReference type="InterPro" id="IPR012347">
    <property type="entry name" value="Ferritin-like"/>
</dbReference>
<sequence>MKKVVLLAFLIAGGLTVQSCGSEKKDSTERAEDMNEQKVDDKMTSVSEDGTEFAVKAANGSMLEIAAGKMAEEKGTSQAVKDFGAMMVKDHGKASEELKSIATSKNITLPSTMGEEQQKHVDELAKLSGKEFDKKYVDMMADDHDDDMDMFDKASKDLKDPELKAFATQTASVVKGHLERITTIKKDMK</sequence>
<dbReference type="Pfam" id="PF13628">
    <property type="entry name" value="DUF4142"/>
    <property type="match status" value="1"/>
</dbReference>
<evidence type="ECO:0000259" key="2">
    <source>
        <dbReference type="Pfam" id="PF13628"/>
    </source>
</evidence>
<feature type="domain" description="DUF4142" evidence="2">
    <location>
        <begin position="51"/>
        <end position="182"/>
    </location>
</feature>
<name>A0A2T0SY78_9BACT</name>
<evidence type="ECO:0000313" key="4">
    <source>
        <dbReference type="Proteomes" id="UP000238375"/>
    </source>
</evidence>
<protein>
    <submittedName>
        <fullName evidence="3">Putative membrane protein</fullName>
    </submittedName>
</protein>
<feature type="region of interest" description="Disordered" evidence="1">
    <location>
        <begin position="21"/>
        <end position="47"/>
    </location>
</feature>
<evidence type="ECO:0000256" key="1">
    <source>
        <dbReference type="SAM" id="MobiDB-lite"/>
    </source>
</evidence>
<dbReference type="InterPro" id="IPR025419">
    <property type="entry name" value="DUF4142"/>
</dbReference>
<dbReference type="Gene3D" id="1.20.1260.10">
    <property type="match status" value="1"/>
</dbReference>